<sequence>MRILAMLMACFVSSATTGWSQSARPEMAAAIDKQWGSLPAEISGPYRYAYSADGYNQDRDDVAGSAMAVAIFDRAGKADRIAHFHFNTNFGGAPSHAQEHRKSALQTAVLFGIIEEENGNDAFFDVARSPQERLDAIDHFAGEIKKTKASDPLMVVCAGGVQTVYLAVEEAIAQGATEEALRSTTFFSHSDANEKTKRDDHEDYRNNWQNLKTLAPASRFIDYRSPLVNARRTGGVQPSQNSSAWNQGPRGGKGQGVKDWQWLADYGDAVQGFGFSGTKGEWLLTRLKAAGAPELGHNANAEGDASDAAMVYVLMGGQTDATMDEIKTFFCGPEPSADE</sequence>
<dbReference type="AlphaFoldDB" id="A0A518DGU1"/>
<proteinExistence type="predicted"/>
<organism evidence="2 3">
    <name type="scientific">Pirellulimonas nuda</name>
    <dbReference type="NCBI Taxonomy" id="2528009"/>
    <lineage>
        <taxon>Bacteria</taxon>
        <taxon>Pseudomonadati</taxon>
        <taxon>Planctomycetota</taxon>
        <taxon>Planctomycetia</taxon>
        <taxon>Pirellulales</taxon>
        <taxon>Lacipirellulaceae</taxon>
        <taxon>Pirellulimonas</taxon>
    </lineage>
</organism>
<evidence type="ECO:0000313" key="3">
    <source>
        <dbReference type="Proteomes" id="UP000317429"/>
    </source>
</evidence>
<name>A0A518DGU1_9BACT</name>
<gene>
    <name evidence="2" type="ORF">Pla175_40960</name>
</gene>
<dbReference type="KEGG" id="pnd:Pla175_40960"/>
<feature type="region of interest" description="Disordered" evidence="1">
    <location>
        <begin position="231"/>
        <end position="256"/>
    </location>
</feature>
<evidence type="ECO:0000313" key="2">
    <source>
        <dbReference type="EMBL" id="QDU90687.1"/>
    </source>
</evidence>
<dbReference type="Proteomes" id="UP000317429">
    <property type="component" value="Chromosome"/>
</dbReference>
<evidence type="ECO:0000256" key="1">
    <source>
        <dbReference type="SAM" id="MobiDB-lite"/>
    </source>
</evidence>
<dbReference type="EMBL" id="CP036291">
    <property type="protein sequence ID" value="QDU90687.1"/>
    <property type="molecule type" value="Genomic_DNA"/>
</dbReference>
<accession>A0A518DGU1</accession>
<protein>
    <submittedName>
        <fullName evidence="2">Uncharacterized protein</fullName>
    </submittedName>
</protein>
<feature type="compositionally biased region" description="Polar residues" evidence="1">
    <location>
        <begin position="236"/>
        <end position="246"/>
    </location>
</feature>
<keyword evidence="3" id="KW-1185">Reference proteome</keyword>
<reference evidence="2 3" key="1">
    <citation type="submission" date="2019-02" db="EMBL/GenBank/DDBJ databases">
        <title>Deep-cultivation of Planctomycetes and their phenomic and genomic characterization uncovers novel biology.</title>
        <authorList>
            <person name="Wiegand S."/>
            <person name="Jogler M."/>
            <person name="Boedeker C."/>
            <person name="Pinto D."/>
            <person name="Vollmers J."/>
            <person name="Rivas-Marin E."/>
            <person name="Kohn T."/>
            <person name="Peeters S.H."/>
            <person name="Heuer A."/>
            <person name="Rast P."/>
            <person name="Oberbeckmann S."/>
            <person name="Bunk B."/>
            <person name="Jeske O."/>
            <person name="Meyerdierks A."/>
            <person name="Storesund J.E."/>
            <person name="Kallscheuer N."/>
            <person name="Luecker S."/>
            <person name="Lage O.M."/>
            <person name="Pohl T."/>
            <person name="Merkel B.J."/>
            <person name="Hornburger P."/>
            <person name="Mueller R.-W."/>
            <person name="Bruemmer F."/>
            <person name="Labrenz M."/>
            <person name="Spormann A.M."/>
            <person name="Op den Camp H."/>
            <person name="Overmann J."/>
            <person name="Amann R."/>
            <person name="Jetten M.S.M."/>
            <person name="Mascher T."/>
            <person name="Medema M.H."/>
            <person name="Devos D.P."/>
            <person name="Kaster A.-K."/>
            <person name="Ovreas L."/>
            <person name="Rohde M."/>
            <person name="Galperin M.Y."/>
            <person name="Jogler C."/>
        </authorList>
    </citation>
    <scope>NUCLEOTIDE SEQUENCE [LARGE SCALE GENOMIC DNA]</scope>
    <source>
        <strain evidence="2 3">Pla175</strain>
    </source>
</reference>
<dbReference type="RefSeq" id="WP_145289688.1">
    <property type="nucleotide sequence ID" value="NZ_CP036291.1"/>
</dbReference>